<reference evidence="2" key="1">
    <citation type="submission" date="2025-08" db="UniProtKB">
        <authorList>
            <consortium name="RefSeq"/>
        </authorList>
    </citation>
    <scope>IDENTIFICATION</scope>
    <source>
        <tissue evidence="2">Silk gland</tissue>
    </source>
</reference>
<accession>A0A6J2K0M3</accession>
<dbReference type="Proteomes" id="UP000504629">
    <property type="component" value="Unplaced"/>
</dbReference>
<dbReference type="OrthoDB" id="7477382at2759"/>
<sequence>MLTISIFDEIERSFQQLYDRLETLENAITFANLGKMHPSIVDPIYINTNLAFTPIIKNVHDLEKAITVKAYGTNESLNSILEVPLVAKQPYNLLHLYSIPNDNNIILIPKNPIISLGNDEFAYPHEPCSQIKEDVVICKHLQ</sequence>
<organism evidence="1 2">
    <name type="scientific">Bombyx mandarina</name>
    <name type="common">Wild silk moth</name>
    <name type="synonym">Wild silkworm</name>
    <dbReference type="NCBI Taxonomy" id="7092"/>
    <lineage>
        <taxon>Eukaryota</taxon>
        <taxon>Metazoa</taxon>
        <taxon>Ecdysozoa</taxon>
        <taxon>Arthropoda</taxon>
        <taxon>Hexapoda</taxon>
        <taxon>Insecta</taxon>
        <taxon>Pterygota</taxon>
        <taxon>Neoptera</taxon>
        <taxon>Endopterygota</taxon>
        <taxon>Lepidoptera</taxon>
        <taxon>Glossata</taxon>
        <taxon>Ditrysia</taxon>
        <taxon>Bombycoidea</taxon>
        <taxon>Bombycidae</taxon>
        <taxon>Bombycinae</taxon>
        <taxon>Bombyx</taxon>
    </lineage>
</organism>
<gene>
    <name evidence="2" type="primary">LOC114247111</name>
</gene>
<protein>
    <submittedName>
        <fullName evidence="2">Uncharacterized protein LOC114247111</fullName>
    </submittedName>
</protein>
<name>A0A6J2K0M3_BOMMA</name>
<evidence type="ECO:0000313" key="1">
    <source>
        <dbReference type="Proteomes" id="UP000504629"/>
    </source>
</evidence>
<dbReference type="AlphaFoldDB" id="A0A6J2K0M3"/>
<proteinExistence type="predicted"/>
<evidence type="ECO:0000313" key="2">
    <source>
        <dbReference type="RefSeq" id="XP_028035771.1"/>
    </source>
</evidence>
<dbReference type="GeneID" id="114247111"/>
<dbReference type="RefSeq" id="XP_028035771.1">
    <property type="nucleotide sequence ID" value="XM_028179970.1"/>
</dbReference>
<keyword evidence="1" id="KW-1185">Reference proteome</keyword>
<dbReference type="KEGG" id="bman:114247111"/>